<dbReference type="Pfam" id="PF01909">
    <property type="entry name" value="NTP_transf_2"/>
    <property type="match status" value="1"/>
</dbReference>
<organism evidence="2 3">
    <name type="scientific">Gandjariella thermophila</name>
    <dbReference type="NCBI Taxonomy" id="1931992"/>
    <lineage>
        <taxon>Bacteria</taxon>
        <taxon>Bacillati</taxon>
        <taxon>Actinomycetota</taxon>
        <taxon>Actinomycetes</taxon>
        <taxon>Pseudonocardiales</taxon>
        <taxon>Pseudonocardiaceae</taxon>
        <taxon>Gandjariella</taxon>
    </lineage>
</organism>
<protein>
    <recommendedName>
        <fullName evidence="1">Polymerase nucleotidyl transferase domain-containing protein</fullName>
    </recommendedName>
</protein>
<dbReference type="GO" id="GO:0016779">
    <property type="term" value="F:nucleotidyltransferase activity"/>
    <property type="evidence" value="ECO:0007669"/>
    <property type="project" value="InterPro"/>
</dbReference>
<evidence type="ECO:0000259" key="1">
    <source>
        <dbReference type="Pfam" id="PF01909"/>
    </source>
</evidence>
<accession>A0A4D4JD48</accession>
<dbReference type="SUPFAM" id="SSF81301">
    <property type="entry name" value="Nucleotidyltransferase"/>
    <property type="match status" value="1"/>
</dbReference>
<sequence length="274" mass="29414">MIGTVGPVHYRSGMIDERAPLPASAARVAEDHLRRLDALVPGLVTGMHVVGSAALGDYHDGVSDLDVVAELSREPGDDELAALAEAHTGSGFQVQASYVREGELDGPPEQVADGPWANEGRLRAGERSAELNPVTWLVLARHAISVRGRKPRTPMDVPAAREFCRQNLASYWAPLLDQSAVLLSGRERGSPVLPDPVLWIALGPARPWHTVRTGEVISKTRAGEVAAEHWTDLAEPLAAMVEARAGKPVRLTVEHGEAALELGRRILADVRTCS</sequence>
<keyword evidence="3" id="KW-1185">Reference proteome</keyword>
<proteinExistence type="predicted"/>
<dbReference type="AlphaFoldDB" id="A0A4D4JD48"/>
<dbReference type="Proteomes" id="UP000298860">
    <property type="component" value="Unassembled WGS sequence"/>
</dbReference>
<dbReference type="InterPro" id="IPR043519">
    <property type="entry name" value="NT_sf"/>
</dbReference>
<reference evidence="3" key="1">
    <citation type="submission" date="2019-04" db="EMBL/GenBank/DDBJ databases">
        <title>Draft genome sequence of Pseudonocardiaceae bacterium SL3-2-4.</title>
        <authorList>
            <person name="Ningsih F."/>
            <person name="Yokota A."/>
            <person name="Sakai Y."/>
            <person name="Nanatani K."/>
            <person name="Yabe S."/>
            <person name="Oetari A."/>
            <person name="Sjamsuridzal W."/>
        </authorList>
    </citation>
    <scope>NUCLEOTIDE SEQUENCE [LARGE SCALE GENOMIC DNA]</scope>
    <source>
        <strain evidence="3">SL3-2-4</strain>
    </source>
</reference>
<dbReference type="EMBL" id="BJFL01000039">
    <property type="protein sequence ID" value="GDY33322.1"/>
    <property type="molecule type" value="Genomic_DNA"/>
</dbReference>
<dbReference type="InterPro" id="IPR002934">
    <property type="entry name" value="Polymerase_NTP_transf_dom"/>
</dbReference>
<evidence type="ECO:0000313" key="3">
    <source>
        <dbReference type="Proteomes" id="UP000298860"/>
    </source>
</evidence>
<gene>
    <name evidence="2" type="ORF">GTS_49550</name>
</gene>
<comment type="caution">
    <text evidence="2">The sequence shown here is derived from an EMBL/GenBank/DDBJ whole genome shotgun (WGS) entry which is preliminary data.</text>
</comment>
<evidence type="ECO:0000313" key="2">
    <source>
        <dbReference type="EMBL" id="GDY33322.1"/>
    </source>
</evidence>
<name>A0A4D4JD48_9PSEU</name>
<feature type="domain" description="Polymerase nucleotidyl transferase" evidence="1">
    <location>
        <begin position="32"/>
        <end position="77"/>
    </location>
</feature>